<evidence type="ECO:0000259" key="1">
    <source>
        <dbReference type="Pfam" id="PF03551"/>
    </source>
</evidence>
<dbReference type="EMBL" id="AP018929">
    <property type="protein sequence ID" value="BBG22757.1"/>
    <property type="molecule type" value="Genomic_DNA"/>
</dbReference>
<dbReference type="STRING" id="1294262.GCA_001316085_00835"/>
<accession>A0A510DRE9</accession>
<evidence type="ECO:0000313" key="2">
    <source>
        <dbReference type="EMBL" id="BBG22757.1"/>
    </source>
</evidence>
<dbReference type="AlphaFoldDB" id="A0A510DRE9"/>
<dbReference type="GeneID" id="41716567"/>
<dbReference type="OrthoDB" id="56053at2157"/>
<proteinExistence type="predicted"/>
<dbReference type="InterPro" id="IPR036388">
    <property type="entry name" value="WH-like_DNA-bd_sf"/>
</dbReference>
<dbReference type="Pfam" id="PF03551">
    <property type="entry name" value="PadR"/>
    <property type="match status" value="1"/>
</dbReference>
<dbReference type="InterPro" id="IPR036390">
    <property type="entry name" value="WH_DNA-bd_sf"/>
</dbReference>
<dbReference type="PANTHER" id="PTHR43252:SF7">
    <property type="entry name" value="TRANSCRIPTIONAL REGULATOR YQJI"/>
    <property type="match status" value="1"/>
</dbReference>
<reference evidence="5" key="1">
    <citation type="submission" date="2018-09" db="EMBL/GenBank/DDBJ databases">
        <title>Complete Genome Sequencing of Sulfolobus sp. JCM 16834.</title>
        <authorList>
            <person name="Kato S."/>
            <person name="Itoh T."/>
            <person name="Ohkuma M."/>
        </authorList>
    </citation>
    <scope>NUCLEOTIDE SEQUENCE [LARGE SCALE GENOMIC DNA]</scope>
    <source>
        <strain evidence="5">IC-007</strain>
    </source>
</reference>
<accession>A0A510DZ71</accession>
<protein>
    <recommendedName>
        <fullName evidence="1">Transcription regulator PadR N-terminal domain-containing protein</fullName>
    </recommendedName>
</protein>
<keyword evidence="4" id="KW-1185">Reference proteome</keyword>
<evidence type="ECO:0000313" key="4">
    <source>
        <dbReference type="Proteomes" id="UP000322983"/>
    </source>
</evidence>
<dbReference type="Proteomes" id="UP000325030">
    <property type="component" value="Chromosome"/>
</dbReference>
<dbReference type="RefSeq" id="WP_054845350.1">
    <property type="nucleotide sequence ID" value="NZ_AP018929.1"/>
</dbReference>
<dbReference type="PANTHER" id="PTHR43252">
    <property type="entry name" value="TRANSCRIPTIONAL REGULATOR YQJI"/>
    <property type="match status" value="1"/>
</dbReference>
<gene>
    <name evidence="2" type="ORF">IC006_0041</name>
    <name evidence="3" type="ORF">IC007_0041</name>
</gene>
<evidence type="ECO:0000313" key="3">
    <source>
        <dbReference type="EMBL" id="BBG25536.1"/>
    </source>
</evidence>
<name>A0A510DRE9_9CREN</name>
<evidence type="ECO:0000313" key="5">
    <source>
        <dbReference type="Proteomes" id="UP000325030"/>
    </source>
</evidence>
<dbReference type="EMBL" id="AP018930">
    <property type="protein sequence ID" value="BBG25536.1"/>
    <property type="molecule type" value="Genomic_DNA"/>
</dbReference>
<feature type="domain" description="Transcription regulator PadR N-terminal" evidence="1">
    <location>
        <begin position="24"/>
        <end position="86"/>
    </location>
</feature>
<organism evidence="2 4">
    <name type="scientific">Sulfuracidifex tepidarius</name>
    <dbReference type="NCBI Taxonomy" id="1294262"/>
    <lineage>
        <taxon>Archaea</taxon>
        <taxon>Thermoproteota</taxon>
        <taxon>Thermoprotei</taxon>
        <taxon>Sulfolobales</taxon>
        <taxon>Sulfolobaceae</taxon>
        <taxon>Sulfuracidifex</taxon>
    </lineage>
</organism>
<sequence length="116" mass="13651">MPFREKPKMMILKGLIQILIAYLLWNKGDMYGYEIKKNLDSLLQKEVKRNIVYITLKKMEGNGLISSYDNQGTKYYQLTKDGQEFLNFHVPILKDYVGILSKIVNTYQTKHINETK</sequence>
<dbReference type="Proteomes" id="UP000322983">
    <property type="component" value="Chromosome"/>
</dbReference>
<reference evidence="2 4" key="2">
    <citation type="journal article" date="2020" name="Int. J. Syst. Evol. Microbiol.">
        <title>Sulfuracidifex tepidarius gen. nov., sp. nov. and transfer of Sulfolobus metallicus Huber and Stetter 1992 to the genus Sulfuracidifex as Sulfuracidifex metallicus comb. nov.</title>
        <authorList>
            <person name="Itoh T."/>
            <person name="Miura T."/>
            <person name="Sakai H.D."/>
            <person name="Kato S."/>
            <person name="Ohkuma M."/>
            <person name="Takashina T."/>
        </authorList>
    </citation>
    <scope>NUCLEOTIDE SEQUENCE [LARGE SCALE GENOMIC DNA]</scope>
    <source>
        <strain evidence="2 4">IC-006</strain>
        <strain evidence="3">IC-007</strain>
    </source>
</reference>
<dbReference type="InterPro" id="IPR005149">
    <property type="entry name" value="Tscrpt_reg_PadR_N"/>
</dbReference>
<dbReference type="KEGG" id="step:IC006_0041"/>
<dbReference type="Gene3D" id="1.10.10.10">
    <property type="entry name" value="Winged helix-like DNA-binding domain superfamily/Winged helix DNA-binding domain"/>
    <property type="match status" value="1"/>
</dbReference>
<dbReference type="SUPFAM" id="SSF46785">
    <property type="entry name" value="Winged helix' DNA-binding domain"/>
    <property type="match status" value="1"/>
</dbReference>